<dbReference type="InterPro" id="IPR015500">
    <property type="entry name" value="Peptidase_S8_subtilisin-rel"/>
</dbReference>
<reference evidence="7 8" key="1">
    <citation type="submission" date="2016-10" db="EMBL/GenBank/DDBJ databases">
        <authorList>
            <person name="de Groot N.N."/>
        </authorList>
    </citation>
    <scope>NUCLEOTIDE SEQUENCE [LARGE SCALE GENOMIC DNA]</scope>
    <source>
        <strain evidence="7 8">DSM 12992</strain>
    </source>
</reference>
<feature type="active site" description="Charge relay system" evidence="5">
    <location>
        <position position="850"/>
    </location>
</feature>
<dbReference type="Gene3D" id="3.40.50.200">
    <property type="entry name" value="Peptidase S8/S53 domain"/>
    <property type="match status" value="2"/>
</dbReference>
<evidence type="ECO:0000256" key="5">
    <source>
        <dbReference type="PROSITE-ProRule" id="PRU01240"/>
    </source>
</evidence>
<feature type="active site" description="Charge relay system" evidence="5">
    <location>
        <position position="205"/>
    </location>
</feature>
<feature type="domain" description="Peptidase S8/S53" evidence="6">
    <location>
        <begin position="124"/>
        <end position="246"/>
    </location>
</feature>
<feature type="domain" description="Peptidase S8/S53" evidence="6">
    <location>
        <begin position="1107"/>
        <end position="1211"/>
    </location>
</feature>
<dbReference type="GO" id="GO:0004252">
    <property type="term" value="F:serine-type endopeptidase activity"/>
    <property type="evidence" value="ECO:0007669"/>
    <property type="project" value="UniProtKB-UniRule"/>
</dbReference>
<feature type="active site" description="Charge relay system" evidence="5">
    <location>
        <position position="527"/>
    </location>
</feature>
<dbReference type="InterPro" id="IPR034045">
    <property type="entry name" value="Pep_S8_CspA-like"/>
</dbReference>
<dbReference type="CDD" id="cd07478">
    <property type="entry name" value="Peptidases_S8_CspA-like"/>
    <property type="match status" value="2"/>
</dbReference>
<dbReference type="EMBL" id="FOMG01000042">
    <property type="protein sequence ID" value="SFD40599.1"/>
    <property type="molecule type" value="Genomic_DNA"/>
</dbReference>
<organism evidence="7 8">
    <name type="scientific">Clostridium uliginosum</name>
    <dbReference type="NCBI Taxonomy" id="119641"/>
    <lineage>
        <taxon>Bacteria</taxon>
        <taxon>Bacillati</taxon>
        <taxon>Bacillota</taxon>
        <taxon>Clostridia</taxon>
        <taxon>Eubacteriales</taxon>
        <taxon>Clostridiaceae</taxon>
        <taxon>Clostridium</taxon>
    </lineage>
</organism>
<sequence length="1274" mass="140005">MNLLNKISGQLRDNFRCGSRVEENIENMPDEIFFSLLDTVFTLVEYKGDIASMVKKIPNARIFIVDKNRAILAIRGDVQEVVDELFDVIIYVNPSSLYTLCDISPVEASGATSFYNSVYLPLNGSGVIVGIVDTGIDYLNEEFINEDNTSRILTIWDQLIPTGKKPEGQFVGSEYTREEINKAIKAKKDGQDPYSIVPSKDENGHGTSMASVVGARGANPAVIGVAPRCDFAIVKLGTSPPKLNDQLGVYGNALTFSTSVLFLSMKYLYDLSYKLKKPIVILLPLSGVRGAHNGLAVNERYIDEISKVRGITVVVPTGNQGDADNHVSGKIVKRGDIQSIQVKVDKNQKNLNIEIWISKPDKFALSIVSPSGEIISRIPPSLNKITEIKFLYESTIIYVQYSIPEVLTGDEKITINARNIREGIWIFQLIGELVVTGDYDAYLLQRELLAPGTKFLNPNPYETLTIPSTSSYAISVGYYNQNNNSNVTESGRGYTRDGRVKPEVVAGGVNALVTAVGGATQVISGSSVAAAVVAGCSALIFQWGIINGNDKNLYATKVKTYLIAGTSKREGDIYPNPQWGYGMVNIKGVFDNIRLKINEFRGNDDEFFRIEESTFATIEYQGDIANAIEKNLNARVFFIDEKRAIIVVKGDVNEVINKLSDVSIHVIPDLTDEEFFGIAQFTFATIEYQGDVASAVKKIPNARVLILDKKRALLVIAGSIQDVQDVLDELSDVIIYAVPTVLHTLCDISPVESSGVTAFHNSIYLPLDGRGVTIGIVDTGIDYLNEEFINEDGTSRVLAIWDQTVTGGKKPEGQYGGSEYTREEINKAIKAKKEGQDPYKIVPSKDEIGHGTSMASIIGARGVNPEVRGVAPKCNFVIVKLYRAPLTVLDDFGVYGNVVTYTTSILFSGIKYLYDLSRKLKIPMVILVPLGTNSGPHNGLAFIERYIDEISKVKGITVVVPNGNQGDSDTHTSGTITETADTKSIELKIDKSQKNIKFEIWISKPDKFSLSIISPSGEIIERIPPSLNKVTEIKFLYESTMIYVEYSIPETLTGEERITIKARNIREGTWTFKLTGELVVTGKYDAYLIQRELLAPGTKFLNPDPYETLTIPSTSSYAISVGYYNQNNNSNVTESGRGYTRDGRVKPDVVAGGVNALVTAVGGATQVISGSSVAAAVVAGCSALIFQWGIINGNDKNLYATKVKTYLIGGALKREGDIYPNPQWGYGMVNLKGIFDNIRLKINEFRGNNDIVIKKPIDENEYYVRNLFIRLPRE</sequence>
<dbReference type="InterPro" id="IPR036852">
    <property type="entry name" value="Peptidase_S8/S53_dom_sf"/>
</dbReference>
<dbReference type="Gene3D" id="2.60.120.1290">
    <property type="match status" value="2"/>
</dbReference>
<proteinExistence type="inferred from homology"/>
<keyword evidence="2 5" id="KW-0645">Protease</keyword>
<dbReference type="GO" id="GO:0006508">
    <property type="term" value="P:proteolysis"/>
    <property type="evidence" value="ECO:0007669"/>
    <property type="project" value="UniProtKB-KW"/>
</dbReference>
<feature type="domain" description="Peptidase S8/S53" evidence="6">
    <location>
        <begin position="460"/>
        <end position="582"/>
    </location>
</feature>
<dbReference type="STRING" id="119641.SAMN05421842_14212"/>
<evidence type="ECO:0000313" key="8">
    <source>
        <dbReference type="Proteomes" id="UP000199263"/>
    </source>
</evidence>
<name>A0A1I1S276_9CLOT</name>
<comment type="similarity">
    <text evidence="1 5">Belongs to the peptidase S8 family.</text>
</comment>
<dbReference type="PANTHER" id="PTHR43806:SF11">
    <property type="entry name" value="CEREVISIN-RELATED"/>
    <property type="match status" value="1"/>
</dbReference>
<evidence type="ECO:0000256" key="3">
    <source>
        <dbReference type="ARBA" id="ARBA00022801"/>
    </source>
</evidence>
<feature type="active site" description="Charge relay system" evidence="5">
    <location>
        <position position="778"/>
    </location>
</feature>
<accession>A0A1I1S276</accession>
<dbReference type="SUPFAM" id="SSF52743">
    <property type="entry name" value="Subtilisin-like"/>
    <property type="match status" value="2"/>
</dbReference>
<evidence type="ECO:0000259" key="6">
    <source>
        <dbReference type="Pfam" id="PF00082"/>
    </source>
</evidence>
<evidence type="ECO:0000313" key="7">
    <source>
        <dbReference type="EMBL" id="SFD40599.1"/>
    </source>
</evidence>
<evidence type="ECO:0000256" key="2">
    <source>
        <dbReference type="ARBA" id="ARBA00022670"/>
    </source>
</evidence>
<gene>
    <name evidence="7" type="ORF">SAMN05421842_14212</name>
</gene>
<dbReference type="Pfam" id="PF00082">
    <property type="entry name" value="Peptidase_S8"/>
    <property type="match status" value="4"/>
</dbReference>
<dbReference type="PROSITE" id="PS51892">
    <property type="entry name" value="SUBTILASE"/>
    <property type="match status" value="2"/>
</dbReference>
<protein>
    <submittedName>
        <fullName evidence="7">Subtilase family protein</fullName>
    </submittedName>
</protein>
<dbReference type="Proteomes" id="UP000199263">
    <property type="component" value="Unassembled WGS sequence"/>
</dbReference>
<dbReference type="PRINTS" id="PR00723">
    <property type="entry name" value="SUBTILISIN"/>
</dbReference>
<dbReference type="InterPro" id="IPR023827">
    <property type="entry name" value="Peptidase_S8_Asp-AS"/>
</dbReference>
<dbReference type="PROSITE" id="PS00136">
    <property type="entry name" value="SUBTILASE_ASP"/>
    <property type="match status" value="2"/>
</dbReference>
<dbReference type="AlphaFoldDB" id="A0A1I1S276"/>
<keyword evidence="8" id="KW-1185">Reference proteome</keyword>
<evidence type="ECO:0000256" key="1">
    <source>
        <dbReference type="ARBA" id="ARBA00011073"/>
    </source>
</evidence>
<keyword evidence="4 5" id="KW-0720">Serine protease</keyword>
<dbReference type="OrthoDB" id="2744137at2"/>
<dbReference type="InterPro" id="IPR050131">
    <property type="entry name" value="Peptidase_S8_subtilisin-like"/>
</dbReference>
<feature type="active site" description="Charge relay system" evidence="5">
    <location>
        <position position="133"/>
    </location>
</feature>
<dbReference type="PANTHER" id="PTHR43806">
    <property type="entry name" value="PEPTIDASE S8"/>
    <property type="match status" value="1"/>
</dbReference>
<feature type="domain" description="Peptidase S8/S53" evidence="6">
    <location>
        <begin position="769"/>
        <end position="965"/>
    </location>
</feature>
<feature type="active site" description="Charge relay system" evidence="5">
    <location>
        <position position="1172"/>
    </location>
</feature>
<keyword evidence="3 5" id="KW-0378">Hydrolase</keyword>
<dbReference type="InterPro" id="IPR000209">
    <property type="entry name" value="Peptidase_S8/S53_dom"/>
</dbReference>
<evidence type="ECO:0000256" key="4">
    <source>
        <dbReference type="ARBA" id="ARBA00022825"/>
    </source>
</evidence>